<evidence type="ECO:0000313" key="2">
    <source>
        <dbReference type="EMBL" id="MBB6036453.1"/>
    </source>
</evidence>
<dbReference type="RefSeq" id="WP_184789303.1">
    <property type="nucleotide sequence ID" value="NZ_BONT01000029.1"/>
</dbReference>
<evidence type="ECO:0000313" key="3">
    <source>
        <dbReference type="Proteomes" id="UP000548476"/>
    </source>
</evidence>
<dbReference type="EMBL" id="JACHGT010000009">
    <property type="protein sequence ID" value="MBB6036453.1"/>
    <property type="molecule type" value="Genomic_DNA"/>
</dbReference>
<dbReference type="AlphaFoldDB" id="A0A841FNI8"/>
<dbReference type="SUPFAM" id="SSF49452">
    <property type="entry name" value="Starch-binding domain-like"/>
    <property type="match status" value="1"/>
</dbReference>
<comment type="caution">
    <text evidence="2">The sequence shown here is derived from an EMBL/GenBank/DDBJ whole genome shotgun (WGS) entry which is preliminary data.</text>
</comment>
<gene>
    <name evidence="2" type="ORF">HNR73_004324</name>
</gene>
<dbReference type="GO" id="GO:0030246">
    <property type="term" value="F:carbohydrate binding"/>
    <property type="evidence" value="ECO:0007669"/>
    <property type="project" value="InterPro"/>
</dbReference>
<reference evidence="2 3" key="1">
    <citation type="submission" date="2020-08" db="EMBL/GenBank/DDBJ databases">
        <title>Genomic Encyclopedia of Type Strains, Phase IV (KMG-IV): sequencing the most valuable type-strain genomes for metagenomic binning, comparative biology and taxonomic classification.</title>
        <authorList>
            <person name="Goeker M."/>
        </authorList>
    </citation>
    <scope>NUCLEOTIDE SEQUENCE [LARGE SCALE GENOMIC DNA]</scope>
    <source>
        <strain evidence="2 3">YIM 65646</strain>
    </source>
</reference>
<protein>
    <recommendedName>
        <fullName evidence="4">Carboxypeptidase regulatory-like domain-containing protein</fullName>
    </recommendedName>
</protein>
<evidence type="ECO:0008006" key="4">
    <source>
        <dbReference type="Google" id="ProtNLM"/>
    </source>
</evidence>
<dbReference type="InterPro" id="IPR013784">
    <property type="entry name" value="Carb-bd-like_fold"/>
</dbReference>
<dbReference type="Gene3D" id="2.60.40.1120">
    <property type="entry name" value="Carboxypeptidase-like, regulatory domain"/>
    <property type="match status" value="1"/>
</dbReference>
<accession>A0A841FNI8</accession>
<dbReference type="Pfam" id="PF13620">
    <property type="entry name" value="CarboxypepD_reg"/>
    <property type="match status" value="1"/>
</dbReference>
<feature type="region of interest" description="Disordered" evidence="1">
    <location>
        <begin position="1"/>
        <end position="20"/>
    </location>
</feature>
<dbReference type="Proteomes" id="UP000548476">
    <property type="component" value="Unassembled WGS sequence"/>
</dbReference>
<name>A0A841FNI8_9ACTN</name>
<sequence length="110" mass="11710">MSDSMAFEPERPAPDSGAGPCTVLVTVTAPDGRPLADVGVEVRAIGMDTPWTVAMDLPRTTDLAGHYAWSGLPAGEYAFAVRVPGRRKSQPRRVRLEGGETRAVVFTVEG</sequence>
<proteinExistence type="predicted"/>
<keyword evidence="3" id="KW-1185">Reference proteome</keyword>
<organism evidence="2 3">
    <name type="scientific">Phytomonospora endophytica</name>
    <dbReference type="NCBI Taxonomy" id="714109"/>
    <lineage>
        <taxon>Bacteria</taxon>
        <taxon>Bacillati</taxon>
        <taxon>Actinomycetota</taxon>
        <taxon>Actinomycetes</taxon>
        <taxon>Micromonosporales</taxon>
        <taxon>Micromonosporaceae</taxon>
        <taxon>Phytomonospora</taxon>
    </lineage>
</organism>
<evidence type="ECO:0000256" key="1">
    <source>
        <dbReference type="SAM" id="MobiDB-lite"/>
    </source>
</evidence>